<dbReference type="FunFam" id="1.10.600.10:FF:000001">
    <property type="entry name" value="Geranylgeranyl diphosphate synthase"/>
    <property type="match status" value="1"/>
</dbReference>
<evidence type="ECO:0000256" key="4">
    <source>
        <dbReference type="ARBA" id="ARBA00022723"/>
    </source>
</evidence>
<dbReference type="PANTHER" id="PTHR43281">
    <property type="entry name" value="FARNESYL DIPHOSPHATE SYNTHASE"/>
    <property type="match status" value="1"/>
</dbReference>
<evidence type="ECO:0000313" key="9">
    <source>
        <dbReference type="EMBL" id="MEC3936151.1"/>
    </source>
</evidence>
<keyword evidence="3 7" id="KW-0808">Transferase</keyword>
<gene>
    <name evidence="10" type="ORF">CRX53_05390</name>
    <name evidence="8" type="ORF">OEZ79_10275</name>
    <name evidence="9" type="ORF">VOF76_08225</name>
</gene>
<dbReference type="EMBL" id="JAYMCU010000010">
    <property type="protein sequence ID" value="MEC3936151.1"/>
    <property type="molecule type" value="Genomic_DNA"/>
</dbReference>
<dbReference type="RefSeq" id="WP_032617258.1">
    <property type="nucleotide sequence ID" value="NZ_CBCYCG010000022.1"/>
</dbReference>
<dbReference type="GO" id="GO:0120531">
    <property type="term" value="F:prenyl diphosphate synthase activity"/>
    <property type="evidence" value="ECO:0007669"/>
    <property type="project" value="UniProtKB-ARBA"/>
</dbReference>
<keyword evidence="12" id="KW-1185">Reference proteome</keyword>
<dbReference type="CDD" id="cd00685">
    <property type="entry name" value="Trans_IPPS_HT"/>
    <property type="match status" value="1"/>
</dbReference>
<dbReference type="Proteomes" id="UP001357437">
    <property type="component" value="Unassembled WGS sequence"/>
</dbReference>
<accession>A0A7H0F7D8</accession>
<sequence>MTLSHEDDVKMLLSAFERRLEQLLPEGEQEGQVYAAMREATLVAGKRMRPLLLLLAATDMGYKTEQTGLLDLACAIEMVHVASLILDDMPCMDNATLRRGRPTVHYQYGENVAILAAVALLSHAFCVISRAPALTPEAKARAIAELSASVGHMGLVQGQFRDLNESRQSRNADEILLTNELKTSSLFNATLQLAAIAADAPPQVSERLRFFARDLGQAFQLIDDLTDGSSATGKDPHQDKDKSTLVAVLGAESVFLRLREHVRSADQHIASACQPGNTARYYVHVWFEKQLTLISQSLSLSLSECQ</sequence>
<dbReference type="AlphaFoldDB" id="A0A7H0F7D8"/>
<dbReference type="GeneID" id="30333308"/>
<reference evidence="10" key="1">
    <citation type="submission" date="2017-09" db="EMBL/GenBank/DDBJ databases">
        <title>FDA dAtabase for Regulatory Grade micrObial Sequences (FDA-ARGOS): Supporting development and validation of Infectious Disease Dx tests.</title>
        <authorList>
            <person name="Minogue T."/>
            <person name="Wolcott M."/>
            <person name="Wasieloski L."/>
            <person name="Aguilar W."/>
            <person name="Moore D."/>
            <person name="Tallon L.J."/>
            <person name="Sadzewicz L."/>
            <person name="Ott S."/>
            <person name="Zhao X."/>
            <person name="Nagaraj S."/>
            <person name="Vavikolanu K."/>
            <person name="Aluvathingal J."/>
            <person name="Nadendla S."/>
            <person name="Sichtig H."/>
        </authorList>
    </citation>
    <scope>NUCLEOTIDE SEQUENCE</scope>
    <source>
        <strain evidence="10">FDAARGOS_404</strain>
    </source>
</reference>
<reference evidence="8" key="3">
    <citation type="journal article" date="2023" name="Genes Genomics">
        <title>Genomic insights of Leclercia adecarboxylata strains linked to an outbreak in public hospitals in Mexico.</title>
        <authorList>
            <person name="Barrios-Villa E."/>
            <person name="Pacheco-Flores B."/>
            <person name="Lozano-Zarain P."/>
            <person name="Del Campo-Ortega R."/>
            <person name="de Jesus Ascencio-Montiel I."/>
            <person name="Gonzalez-Leon M."/>
            <person name="Camorlinga-Ponce M."/>
            <person name="Gaytan Cervantes F.J."/>
            <person name="Gonzalez Torres C."/>
            <person name="Aguilar E."/>
            <person name="Gonzalez Ibarra J."/>
            <person name="Torres Lopez F.J."/>
            <person name="Rosas-Vargas H."/>
            <person name="Gonzalez-Bonilla C.R."/>
            <person name="Del Carmen Rocha-Gracia R."/>
        </authorList>
    </citation>
    <scope>NUCLEOTIDE SEQUENCE</scope>
    <source>
        <strain evidence="8">Lac40</strain>
    </source>
</reference>
<name>A0A7H0F7D8_9ENTR</name>
<proteinExistence type="inferred from homology"/>
<dbReference type="InterPro" id="IPR008949">
    <property type="entry name" value="Isoprenoid_synthase_dom_sf"/>
</dbReference>
<evidence type="ECO:0000256" key="6">
    <source>
        <dbReference type="ARBA" id="ARBA00023229"/>
    </source>
</evidence>
<reference evidence="9 12" key="4">
    <citation type="submission" date="2024-01" db="EMBL/GenBank/DDBJ databases">
        <title>Comparative Genomics of Leclercia adecarboxylata Strains Isolated from Several Sources.</title>
        <authorList>
            <person name="Yescas-Zazueta V."/>
            <person name="Balbuena-Alonso M.G."/>
            <person name="Valencia D."/>
            <person name="Mendez-Pfeiffer P.A."/>
            <person name="Ballesteros-Monrreal M.G."/>
            <person name="Rocha-Gracia R.D.C."/>
            <person name="Barrios-Villa E."/>
        </authorList>
    </citation>
    <scope>NUCLEOTIDE SEQUENCE [LARGE SCALE GENOMIC DNA]</scope>
    <source>
        <strain evidence="9 12">33MEM</strain>
    </source>
</reference>
<evidence type="ECO:0000256" key="7">
    <source>
        <dbReference type="RuleBase" id="RU004466"/>
    </source>
</evidence>
<dbReference type="EMBL" id="PDLK01000002">
    <property type="protein sequence ID" value="PHH03439.1"/>
    <property type="molecule type" value="Genomic_DNA"/>
</dbReference>
<keyword evidence="4" id="KW-0479">Metal-binding</keyword>
<dbReference type="Pfam" id="PF00348">
    <property type="entry name" value="polyprenyl_synt"/>
    <property type="match status" value="1"/>
</dbReference>
<dbReference type="GO" id="GO:0016114">
    <property type="term" value="P:terpenoid biosynthetic process"/>
    <property type="evidence" value="ECO:0007669"/>
    <property type="project" value="UniProtKB-ARBA"/>
</dbReference>
<evidence type="ECO:0000313" key="8">
    <source>
        <dbReference type="EMBL" id="MDC6638621.1"/>
    </source>
</evidence>
<comment type="similarity">
    <text evidence="2 7">Belongs to the FPP/GGPP synthase family.</text>
</comment>
<evidence type="ECO:0000256" key="1">
    <source>
        <dbReference type="ARBA" id="ARBA00001946"/>
    </source>
</evidence>
<dbReference type="PROSITE" id="PS00723">
    <property type="entry name" value="POLYPRENYL_SYNTHASE_1"/>
    <property type="match status" value="1"/>
</dbReference>
<evidence type="ECO:0000256" key="5">
    <source>
        <dbReference type="ARBA" id="ARBA00022842"/>
    </source>
</evidence>
<dbReference type="Proteomes" id="UP001149314">
    <property type="component" value="Unassembled WGS sequence"/>
</dbReference>
<evidence type="ECO:0000256" key="3">
    <source>
        <dbReference type="ARBA" id="ARBA00022679"/>
    </source>
</evidence>
<dbReference type="InterPro" id="IPR000092">
    <property type="entry name" value="Polyprenyl_synt"/>
</dbReference>
<dbReference type="SFLD" id="SFLDS00005">
    <property type="entry name" value="Isoprenoid_Synthase_Type_I"/>
    <property type="match status" value="1"/>
</dbReference>
<keyword evidence="6" id="KW-0414">Isoprene biosynthesis</keyword>
<comment type="caution">
    <text evidence="10">The sequence shown here is derived from an EMBL/GenBank/DDBJ whole genome shotgun (WGS) entry which is preliminary data.</text>
</comment>
<dbReference type="Proteomes" id="UP000222768">
    <property type="component" value="Unassembled WGS sequence"/>
</dbReference>
<dbReference type="EMBL" id="JAOURS010000008">
    <property type="protein sequence ID" value="MDC6638621.1"/>
    <property type="molecule type" value="Genomic_DNA"/>
</dbReference>
<comment type="cofactor">
    <cofactor evidence="1">
        <name>Mg(2+)</name>
        <dbReference type="ChEBI" id="CHEBI:18420"/>
    </cofactor>
</comment>
<dbReference type="PANTHER" id="PTHR43281:SF1">
    <property type="entry name" value="FARNESYL DIPHOSPHATE SYNTHASE"/>
    <property type="match status" value="1"/>
</dbReference>
<dbReference type="KEGG" id="lax:APT61_15390"/>
<dbReference type="GO" id="GO:0046872">
    <property type="term" value="F:metal ion binding"/>
    <property type="evidence" value="ECO:0007669"/>
    <property type="project" value="UniProtKB-KW"/>
</dbReference>
<keyword evidence="5" id="KW-0460">Magnesium</keyword>
<evidence type="ECO:0000256" key="2">
    <source>
        <dbReference type="ARBA" id="ARBA00006706"/>
    </source>
</evidence>
<dbReference type="InterPro" id="IPR033749">
    <property type="entry name" value="Polyprenyl_synt_CS"/>
</dbReference>
<protein>
    <submittedName>
        <fullName evidence="10">Geranylgeranyl pyrophosphate synthase</fullName>
    </submittedName>
    <submittedName>
        <fullName evidence="8">Polyprenyl synthetase family protein</fullName>
    </submittedName>
</protein>
<dbReference type="Gene3D" id="1.10.600.10">
    <property type="entry name" value="Farnesyl Diphosphate Synthase"/>
    <property type="match status" value="1"/>
</dbReference>
<evidence type="ECO:0000313" key="10">
    <source>
        <dbReference type="EMBL" id="PHH03439.1"/>
    </source>
</evidence>
<evidence type="ECO:0000313" key="12">
    <source>
        <dbReference type="Proteomes" id="UP001357437"/>
    </source>
</evidence>
<dbReference type="PROSITE" id="PS00444">
    <property type="entry name" value="POLYPRENYL_SYNTHASE_2"/>
    <property type="match status" value="1"/>
</dbReference>
<dbReference type="GO" id="GO:0008654">
    <property type="term" value="P:phospholipid biosynthetic process"/>
    <property type="evidence" value="ECO:0007669"/>
    <property type="project" value="UniProtKB-ARBA"/>
</dbReference>
<dbReference type="SUPFAM" id="SSF48576">
    <property type="entry name" value="Terpenoid synthases"/>
    <property type="match status" value="1"/>
</dbReference>
<reference evidence="11" key="2">
    <citation type="submission" date="2017-09" db="EMBL/GenBank/DDBJ databases">
        <title>FDA dAtabase for Regulatory Grade micrObial Sequences (FDA-ARGOS): Supporting development and validation of Infectious Disease Dx tests.</title>
        <authorList>
            <person name="Minogue T."/>
            <person name="Wolcott M."/>
            <person name="Wasieloski L."/>
            <person name="Aguilar W."/>
            <person name="Moore D."/>
            <person name="Tallon L."/>
            <person name="Sadzewicz L."/>
            <person name="Ott S."/>
            <person name="Zhao X."/>
            <person name="Nagaraj S."/>
            <person name="Vavikolanu K."/>
            <person name="Aluvathingal J."/>
            <person name="Nadendla S."/>
            <person name="Sichtig H."/>
        </authorList>
    </citation>
    <scope>NUCLEOTIDE SEQUENCE [LARGE SCALE GENOMIC DNA]</scope>
    <source>
        <strain evidence="11">FDAARGOS_404</strain>
    </source>
</reference>
<evidence type="ECO:0000313" key="11">
    <source>
        <dbReference type="Proteomes" id="UP000222768"/>
    </source>
</evidence>
<organism evidence="10 11">
    <name type="scientific">Leclercia adecarboxylata</name>
    <dbReference type="NCBI Taxonomy" id="83655"/>
    <lineage>
        <taxon>Bacteria</taxon>
        <taxon>Pseudomonadati</taxon>
        <taxon>Pseudomonadota</taxon>
        <taxon>Gammaproteobacteria</taxon>
        <taxon>Enterobacterales</taxon>
        <taxon>Enterobacteriaceae</taxon>
        <taxon>Leclercia</taxon>
    </lineage>
</organism>